<feature type="transmembrane region" description="Helical" evidence="1">
    <location>
        <begin position="188"/>
        <end position="207"/>
    </location>
</feature>
<feature type="domain" description="CAAX prenyl protease 2/Lysostaphin resistance protein A-like" evidence="3">
    <location>
        <begin position="104"/>
        <end position="201"/>
    </location>
</feature>
<evidence type="ECO:0000256" key="2">
    <source>
        <dbReference type="SAM" id="SignalP"/>
    </source>
</evidence>
<dbReference type="GO" id="GO:0006508">
    <property type="term" value="P:proteolysis"/>
    <property type="evidence" value="ECO:0007669"/>
    <property type="project" value="UniProtKB-KW"/>
</dbReference>
<dbReference type="Proteomes" id="UP000318380">
    <property type="component" value="Unassembled WGS sequence"/>
</dbReference>
<accession>A0A561BN49</accession>
<organism evidence="4 5">
    <name type="scientific">Kribbella amoyensis</name>
    <dbReference type="NCBI Taxonomy" id="996641"/>
    <lineage>
        <taxon>Bacteria</taxon>
        <taxon>Bacillati</taxon>
        <taxon>Actinomycetota</taxon>
        <taxon>Actinomycetes</taxon>
        <taxon>Propionibacteriales</taxon>
        <taxon>Kribbellaceae</taxon>
        <taxon>Kribbella</taxon>
    </lineage>
</organism>
<gene>
    <name evidence="4" type="ORF">FB561_1390</name>
</gene>
<feature type="transmembrane region" description="Helical" evidence="1">
    <location>
        <begin position="135"/>
        <end position="154"/>
    </location>
</feature>
<feature type="transmembrane region" description="Helical" evidence="1">
    <location>
        <begin position="72"/>
        <end position="91"/>
    </location>
</feature>
<evidence type="ECO:0000256" key="1">
    <source>
        <dbReference type="SAM" id="Phobius"/>
    </source>
</evidence>
<feature type="transmembrane region" description="Helical" evidence="1">
    <location>
        <begin position="213"/>
        <end position="234"/>
    </location>
</feature>
<dbReference type="GO" id="GO:0080120">
    <property type="term" value="P:CAAX-box protein maturation"/>
    <property type="evidence" value="ECO:0007669"/>
    <property type="project" value="UniProtKB-ARBA"/>
</dbReference>
<feature type="transmembrane region" description="Helical" evidence="1">
    <location>
        <begin position="160"/>
        <end position="181"/>
    </location>
</feature>
<dbReference type="EMBL" id="VIVK01000001">
    <property type="protein sequence ID" value="TWD80316.1"/>
    <property type="molecule type" value="Genomic_DNA"/>
</dbReference>
<dbReference type="RefSeq" id="WP_145804208.1">
    <property type="nucleotide sequence ID" value="NZ_VIVK01000001.1"/>
</dbReference>
<name>A0A561BN49_9ACTN</name>
<evidence type="ECO:0000313" key="5">
    <source>
        <dbReference type="Proteomes" id="UP000318380"/>
    </source>
</evidence>
<dbReference type="OrthoDB" id="3693644at2"/>
<keyword evidence="1" id="KW-0812">Transmembrane</keyword>
<sequence>MFLRVTVFYLTTFLFSGALNALQNATGPDPGLLQLVQFAPASAVGVMLLVFRRTTRVKVGRTSTTDVVRRSALAVGLVVAALLTTVVVHLLAGRSIHFGDLEFPFWALVLTMIVGAIGEELGWRSYLQPYLQTRYSVLRSSLTVGALWGLWHIGGFANGLAYMVAFVVMTTALSVILGAILRSAPRTSLPVATAAHAAVNLGLLLLFDEETDLFPMAAFATVGVVIAIATHLALRPKSRPVTTAARPAAEVPQGR</sequence>
<keyword evidence="2" id="KW-0732">Signal</keyword>
<dbReference type="GO" id="GO:0004175">
    <property type="term" value="F:endopeptidase activity"/>
    <property type="evidence" value="ECO:0007669"/>
    <property type="project" value="UniProtKB-ARBA"/>
</dbReference>
<dbReference type="Pfam" id="PF02517">
    <property type="entry name" value="Rce1-like"/>
    <property type="match status" value="1"/>
</dbReference>
<protein>
    <submittedName>
        <fullName evidence="4">CAAX prenyl protease-like protein</fullName>
    </submittedName>
</protein>
<dbReference type="AlphaFoldDB" id="A0A561BN49"/>
<keyword evidence="1" id="KW-1133">Transmembrane helix</keyword>
<feature type="transmembrane region" description="Helical" evidence="1">
    <location>
        <begin position="31"/>
        <end position="51"/>
    </location>
</feature>
<keyword evidence="5" id="KW-1185">Reference proteome</keyword>
<dbReference type="InterPro" id="IPR042150">
    <property type="entry name" value="MmRce1-like"/>
</dbReference>
<evidence type="ECO:0000313" key="4">
    <source>
        <dbReference type="EMBL" id="TWD80316.1"/>
    </source>
</evidence>
<comment type="caution">
    <text evidence="4">The sequence shown here is derived from an EMBL/GenBank/DDBJ whole genome shotgun (WGS) entry which is preliminary data.</text>
</comment>
<feature type="chain" id="PRO_5039621692" evidence="2">
    <location>
        <begin position="22"/>
        <end position="255"/>
    </location>
</feature>
<keyword evidence="1" id="KW-0472">Membrane</keyword>
<dbReference type="PANTHER" id="PTHR35797">
    <property type="entry name" value="PROTEASE-RELATED"/>
    <property type="match status" value="1"/>
</dbReference>
<dbReference type="PANTHER" id="PTHR35797:SF1">
    <property type="entry name" value="PROTEASE"/>
    <property type="match status" value="1"/>
</dbReference>
<keyword evidence="4" id="KW-0378">Hydrolase</keyword>
<proteinExistence type="predicted"/>
<evidence type="ECO:0000259" key="3">
    <source>
        <dbReference type="Pfam" id="PF02517"/>
    </source>
</evidence>
<feature type="signal peptide" evidence="2">
    <location>
        <begin position="1"/>
        <end position="21"/>
    </location>
</feature>
<dbReference type="InterPro" id="IPR003675">
    <property type="entry name" value="Rce1/LyrA-like_dom"/>
</dbReference>
<reference evidence="4 5" key="1">
    <citation type="submission" date="2019-06" db="EMBL/GenBank/DDBJ databases">
        <title>Sequencing the genomes of 1000 actinobacteria strains.</title>
        <authorList>
            <person name="Klenk H.-P."/>
        </authorList>
    </citation>
    <scope>NUCLEOTIDE SEQUENCE [LARGE SCALE GENOMIC DNA]</scope>
    <source>
        <strain evidence="4 5">DSM 24683</strain>
    </source>
</reference>
<feature type="transmembrane region" description="Helical" evidence="1">
    <location>
        <begin position="103"/>
        <end position="123"/>
    </location>
</feature>
<keyword evidence="4" id="KW-0645">Protease</keyword>